<geneLocation type="mitochondrion" evidence="1"/>
<dbReference type="EMBL" id="MG011535">
    <property type="protein sequence ID" value="QCQ81883.1"/>
    <property type="molecule type" value="Genomic_DNA"/>
</dbReference>
<proteinExistence type="predicted"/>
<organism evidence="1">
    <name type="scientific">Ammopiptanthus mongolicus</name>
    <name type="common">Piptanthus mongolicus</name>
    <dbReference type="NCBI Taxonomy" id="126911"/>
    <lineage>
        <taxon>Eukaryota</taxon>
        <taxon>Viridiplantae</taxon>
        <taxon>Streptophyta</taxon>
        <taxon>Embryophyta</taxon>
        <taxon>Tracheophyta</taxon>
        <taxon>Spermatophyta</taxon>
        <taxon>Magnoliopsida</taxon>
        <taxon>eudicotyledons</taxon>
        <taxon>Gunneridae</taxon>
        <taxon>Pentapetalae</taxon>
        <taxon>rosids</taxon>
        <taxon>fabids</taxon>
        <taxon>Fabales</taxon>
        <taxon>Fabaceae</taxon>
        <taxon>Papilionoideae</taxon>
        <taxon>50 kb inversion clade</taxon>
        <taxon>genistoids sensu lato</taxon>
        <taxon>core genistoids</taxon>
        <taxon>Sophoreae</taxon>
        <taxon>Ammopiptanthus</taxon>
    </lineage>
</organism>
<name>A0A4P8PMF9_AMMMO</name>
<accession>A0A4P8PMF9</accession>
<keyword evidence="1" id="KW-0496">Mitochondrion</keyword>
<reference evidence="1" key="1">
    <citation type="journal article" date="2019" name="Plant Syst. Evol.">
        <title>Analyses of mitochondrial genomes of the genus Ammopiptanthus provide new insights into the evolution of legume plants.</title>
        <authorList>
            <person name="Feng L."/>
            <person name="Li N."/>
            <person name="Yang W."/>
            <person name="Li Y."/>
            <person name="Wang C.-M."/>
            <person name="Tong S.-W."/>
            <person name="He J.-X."/>
        </authorList>
    </citation>
    <scope>NUCLEOTIDE SEQUENCE</scope>
</reference>
<dbReference type="AlphaFoldDB" id="A0A4P8PMF9"/>
<protein>
    <submittedName>
        <fullName evidence="1">Uncharacterized protein</fullName>
    </submittedName>
</protein>
<sequence>MEKDIYRKCSVSERSITLRSSFEILEHKSSYRLEAFLFKLSRNIIREESSVERIWIRGLLSEVNKQRKKAFSEKASVHVRVRRRCSHFDFCRDFFGVQCTQRKVQYKNFKDPSFFSTKLVDRESKDPYRATP</sequence>
<gene>
    <name evidence="1" type="primary">orf103</name>
</gene>
<evidence type="ECO:0000313" key="1">
    <source>
        <dbReference type="EMBL" id="QCQ81883.1"/>
    </source>
</evidence>